<keyword evidence="5" id="KW-1003">Cell membrane</keyword>
<keyword evidence="10 12" id="KW-0472">Membrane</keyword>
<evidence type="ECO:0000256" key="4">
    <source>
        <dbReference type="ARBA" id="ARBA00022448"/>
    </source>
</evidence>
<evidence type="ECO:0000256" key="3">
    <source>
        <dbReference type="ARBA" id="ARBA00014962"/>
    </source>
</evidence>
<dbReference type="GO" id="GO:0005886">
    <property type="term" value="C:plasma membrane"/>
    <property type="evidence" value="ECO:0007669"/>
    <property type="project" value="UniProtKB-SubCell"/>
</dbReference>
<keyword evidence="7" id="KW-0653">Protein transport</keyword>
<comment type="subcellular location">
    <subcellularLocation>
        <location evidence="1">Cell membrane</location>
        <topology evidence="1">Single-pass membrane protein</topology>
    </subcellularLocation>
</comment>
<evidence type="ECO:0000256" key="10">
    <source>
        <dbReference type="ARBA" id="ARBA00023136"/>
    </source>
</evidence>
<dbReference type="InterPro" id="IPR003849">
    <property type="entry name" value="Preprotein_translocase_YajC"/>
</dbReference>
<dbReference type="eggNOG" id="COG1862">
    <property type="taxonomic scope" value="Bacteria"/>
</dbReference>
<evidence type="ECO:0000256" key="5">
    <source>
        <dbReference type="ARBA" id="ARBA00022475"/>
    </source>
</evidence>
<comment type="similarity">
    <text evidence="2">Belongs to the YajC family.</text>
</comment>
<gene>
    <name evidence="13" type="ORF">dsmv_0961</name>
</gene>
<dbReference type="Pfam" id="PF02699">
    <property type="entry name" value="YajC"/>
    <property type="match status" value="1"/>
</dbReference>
<evidence type="ECO:0000256" key="9">
    <source>
        <dbReference type="ARBA" id="ARBA00023010"/>
    </source>
</evidence>
<accession>S7U720</accession>
<feature type="compositionally biased region" description="Basic and acidic residues" evidence="11">
    <location>
        <begin position="111"/>
        <end position="123"/>
    </location>
</feature>
<dbReference type="PANTHER" id="PTHR33909">
    <property type="entry name" value="SEC TRANSLOCON ACCESSORY COMPLEX SUBUNIT YAJC"/>
    <property type="match status" value="1"/>
</dbReference>
<evidence type="ECO:0000256" key="12">
    <source>
        <dbReference type="SAM" id="Phobius"/>
    </source>
</evidence>
<dbReference type="PRINTS" id="PR01853">
    <property type="entry name" value="YAJCTRNLCASE"/>
</dbReference>
<organism evidence="13 14">
    <name type="scientific">Desulfococcus multivorans DSM 2059</name>
    <dbReference type="NCBI Taxonomy" id="1121405"/>
    <lineage>
        <taxon>Bacteria</taxon>
        <taxon>Pseudomonadati</taxon>
        <taxon>Thermodesulfobacteriota</taxon>
        <taxon>Desulfobacteria</taxon>
        <taxon>Desulfobacterales</taxon>
        <taxon>Desulfococcaceae</taxon>
        <taxon>Desulfococcus</taxon>
    </lineage>
</organism>
<dbReference type="GO" id="GO:0015031">
    <property type="term" value="P:protein transport"/>
    <property type="evidence" value="ECO:0007669"/>
    <property type="project" value="UniProtKB-KW"/>
</dbReference>
<dbReference type="PANTHER" id="PTHR33909:SF1">
    <property type="entry name" value="SEC TRANSLOCON ACCESSORY COMPLEX SUBUNIT YAJC"/>
    <property type="match status" value="1"/>
</dbReference>
<sequence>MIDIAYAMAPPAGGGSGGAGGFASFVPLILMFVIFYFLLIRPQQKKAKQHREMVNNLKKGDRIMTNGGLYGRIVGLDGDAISLEIADKVRVKINRGYVGSLLQDTPQKQSNKNDKDSDDLKSK</sequence>
<feature type="region of interest" description="Disordered" evidence="11">
    <location>
        <begin position="102"/>
        <end position="123"/>
    </location>
</feature>
<comment type="caution">
    <text evidence="13">The sequence shown here is derived from an EMBL/GenBank/DDBJ whole genome shotgun (WGS) entry which is preliminary data.</text>
</comment>
<evidence type="ECO:0000313" key="13">
    <source>
        <dbReference type="EMBL" id="EPR44925.1"/>
    </source>
</evidence>
<dbReference type="NCBIfam" id="TIGR00739">
    <property type="entry name" value="yajC"/>
    <property type="match status" value="1"/>
</dbReference>
<dbReference type="PATRIC" id="fig|1121405.3.peg.117"/>
<dbReference type="SMART" id="SM01323">
    <property type="entry name" value="YajC"/>
    <property type="match status" value="1"/>
</dbReference>
<name>S7U720_DESML</name>
<evidence type="ECO:0000256" key="7">
    <source>
        <dbReference type="ARBA" id="ARBA00022927"/>
    </source>
</evidence>
<keyword evidence="8 12" id="KW-1133">Transmembrane helix</keyword>
<protein>
    <recommendedName>
        <fullName evidence="3">Sec translocon accessory complex subunit YajC</fullName>
    </recommendedName>
</protein>
<dbReference type="RefSeq" id="WP_020875152.1">
    <property type="nucleotide sequence ID" value="NZ_ATHJ01000011.1"/>
</dbReference>
<keyword evidence="4" id="KW-0813">Transport</keyword>
<proteinExistence type="inferred from homology"/>
<feature type="transmembrane region" description="Helical" evidence="12">
    <location>
        <begin position="20"/>
        <end position="39"/>
    </location>
</feature>
<dbReference type="EMBL" id="ATHJ01000011">
    <property type="protein sequence ID" value="EPR44925.1"/>
    <property type="molecule type" value="Genomic_DNA"/>
</dbReference>
<dbReference type="Proteomes" id="UP000014977">
    <property type="component" value="Unassembled WGS sequence"/>
</dbReference>
<dbReference type="STRING" id="897.B2D07_11695"/>
<evidence type="ECO:0000256" key="1">
    <source>
        <dbReference type="ARBA" id="ARBA00004162"/>
    </source>
</evidence>
<reference evidence="13 14" key="1">
    <citation type="journal article" date="2013" name="Genome Announc.">
        <title>Draft genome sequences for three mercury-methylating, sulfate-reducing bacteria.</title>
        <authorList>
            <person name="Brown S.D."/>
            <person name="Hurt R.A.Jr."/>
            <person name="Gilmour C.C."/>
            <person name="Elias D.A."/>
        </authorList>
    </citation>
    <scope>NUCLEOTIDE SEQUENCE [LARGE SCALE GENOMIC DNA]</scope>
    <source>
        <strain evidence="13 14">DSM 2059</strain>
    </source>
</reference>
<keyword evidence="9" id="KW-0811">Translocation</keyword>
<keyword evidence="14" id="KW-1185">Reference proteome</keyword>
<evidence type="ECO:0000256" key="2">
    <source>
        <dbReference type="ARBA" id="ARBA00006742"/>
    </source>
</evidence>
<dbReference type="AlphaFoldDB" id="S7U720"/>
<evidence type="ECO:0000313" key="14">
    <source>
        <dbReference type="Proteomes" id="UP000014977"/>
    </source>
</evidence>
<evidence type="ECO:0000256" key="8">
    <source>
        <dbReference type="ARBA" id="ARBA00022989"/>
    </source>
</evidence>
<keyword evidence="6 12" id="KW-0812">Transmembrane</keyword>
<evidence type="ECO:0000256" key="6">
    <source>
        <dbReference type="ARBA" id="ARBA00022692"/>
    </source>
</evidence>
<evidence type="ECO:0000256" key="11">
    <source>
        <dbReference type="SAM" id="MobiDB-lite"/>
    </source>
</evidence>